<evidence type="ECO:0000313" key="2">
    <source>
        <dbReference type="EMBL" id="MBC5764053.1"/>
    </source>
</evidence>
<protein>
    <submittedName>
        <fullName evidence="2">TolC family protein</fullName>
    </submittedName>
</protein>
<feature type="chain" id="PRO_5037310425" evidence="1">
    <location>
        <begin position="24"/>
        <end position="418"/>
    </location>
</feature>
<gene>
    <name evidence="2" type="ORF">H8R02_06295</name>
</gene>
<accession>A0A923M6Z4</accession>
<dbReference type="Gene3D" id="1.20.1600.10">
    <property type="entry name" value="Outer membrane efflux proteins (OEP)"/>
    <property type="match status" value="1"/>
</dbReference>
<dbReference type="RefSeq" id="WP_187080456.1">
    <property type="nucleotide sequence ID" value="NZ_JACORU010000001.1"/>
</dbReference>
<evidence type="ECO:0000256" key="1">
    <source>
        <dbReference type="SAM" id="SignalP"/>
    </source>
</evidence>
<reference evidence="2" key="1">
    <citation type="submission" date="2020-08" db="EMBL/GenBank/DDBJ databases">
        <title>Ramlibacter sp. GTP1 16S ribosomal RNA gene genome sequencing and assembly.</title>
        <authorList>
            <person name="Kang M."/>
        </authorList>
    </citation>
    <scope>NUCLEOTIDE SEQUENCE</scope>
    <source>
        <strain evidence="2">GTP1</strain>
    </source>
</reference>
<keyword evidence="1" id="KW-0732">Signal</keyword>
<dbReference type="EMBL" id="JACORU010000001">
    <property type="protein sequence ID" value="MBC5764053.1"/>
    <property type="molecule type" value="Genomic_DNA"/>
</dbReference>
<proteinExistence type="predicted"/>
<dbReference type="Proteomes" id="UP000596827">
    <property type="component" value="Unassembled WGS sequence"/>
</dbReference>
<feature type="signal peptide" evidence="1">
    <location>
        <begin position="1"/>
        <end position="23"/>
    </location>
</feature>
<dbReference type="InterPro" id="IPR010131">
    <property type="entry name" value="MdtP/NodT-like"/>
</dbReference>
<organism evidence="2 3">
    <name type="scientific">Ramlibacter albus</name>
    <dbReference type="NCBI Taxonomy" id="2079448"/>
    <lineage>
        <taxon>Bacteria</taxon>
        <taxon>Pseudomonadati</taxon>
        <taxon>Pseudomonadota</taxon>
        <taxon>Betaproteobacteria</taxon>
        <taxon>Burkholderiales</taxon>
        <taxon>Comamonadaceae</taxon>
        <taxon>Ramlibacter</taxon>
    </lineage>
</organism>
<keyword evidence="3" id="KW-1185">Reference proteome</keyword>
<name>A0A923M6Z4_9BURK</name>
<dbReference type="PANTHER" id="PTHR30203:SF30">
    <property type="entry name" value="OUTER MEMBRANE PROTEIN-RELATED"/>
    <property type="match status" value="1"/>
</dbReference>
<sequence>MPIRAAARAAACALLLFVPLAWAQPQVQGLTLAQVLAAARGNADVLLATRAAAAAQADIAAANHAPAPVLSAKAASIDLQNGIGPGNVLRDKRIDKSIGADWTWERGNKRELRTQAAQWAAQAAQADLREARTQQQLAAANAFYDLLAAQERARQMDALAAGAAQLADTSTRRQRAGDTSQQEVARTEIEARRAAADHRSAQADAARAALALAQLTRLPMPVAAQEAWPTLEAAPAQGSATATRADVQAAQHRVEAARAALALAQALRRNDVTVGGSVDHFPGTSNRQLELRVSLPLAGVLGGYDYQGEIGRAQAQLAAAQDQLDKVSAAAAADSQRLLADLDASAQRAGTYHEAIVPRARQVAQMAELAHARGAMPLAELIDARRTLRGVLLEEIAARADHAKALAAWRLRSTRDED</sequence>
<dbReference type="GO" id="GO:0015562">
    <property type="term" value="F:efflux transmembrane transporter activity"/>
    <property type="evidence" value="ECO:0007669"/>
    <property type="project" value="InterPro"/>
</dbReference>
<dbReference type="PANTHER" id="PTHR30203">
    <property type="entry name" value="OUTER MEMBRANE CATION EFFLUX PROTEIN"/>
    <property type="match status" value="1"/>
</dbReference>
<comment type="caution">
    <text evidence="2">The sequence shown here is derived from an EMBL/GenBank/DDBJ whole genome shotgun (WGS) entry which is preliminary data.</text>
</comment>
<dbReference type="AlphaFoldDB" id="A0A923M6Z4"/>
<dbReference type="SUPFAM" id="SSF56954">
    <property type="entry name" value="Outer membrane efflux proteins (OEP)"/>
    <property type="match status" value="1"/>
</dbReference>
<evidence type="ECO:0000313" key="3">
    <source>
        <dbReference type="Proteomes" id="UP000596827"/>
    </source>
</evidence>